<evidence type="ECO:0000256" key="2">
    <source>
        <dbReference type="ARBA" id="ARBA00005642"/>
    </source>
</evidence>
<dbReference type="GO" id="GO:0160148">
    <property type="term" value="F:tRNA pseudouridine(55) synthase activity"/>
    <property type="evidence" value="ECO:0007669"/>
    <property type="project" value="UniProtKB-EC"/>
</dbReference>
<dbReference type="InterPro" id="IPR020103">
    <property type="entry name" value="PsdUridine_synth_cat_dom_sf"/>
</dbReference>
<evidence type="ECO:0000313" key="9">
    <source>
        <dbReference type="Proteomes" id="UP000031465"/>
    </source>
</evidence>
<dbReference type="HAMAP" id="MF_01080">
    <property type="entry name" value="TruB_bact"/>
    <property type="match status" value="1"/>
</dbReference>
<reference evidence="8 9" key="1">
    <citation type="journal article" date="2014" name="Mol. Biol. Evol.">
        <title>Massive expansion of Ubiquitination-related gene families within the Chlamydiae.</title>
        <authorList>
            <person name="Domman D."/>
            <person name="Collingro A."/>
            <person name="Lagkouvardos I."/>
            <person name="Gehre L."/>
            <person name="Weinmaier T."/>
            <person name="Rattei T."/>
            <person name="Subtil A."/>
            <person name="Horn M."/>
        </authorList>
    </citation>
    <scope>NUCLEOTIDE SEQUENCE [LARGE SCALE GENOMIC DNA]</scope>
    <source>
        <strain evidence="8 9">EI2</strain>
    </source>
</reference>
<proteinExistence type="inferred from homology"/>
<dbReference type="CDD" id="cd02573">
    <property type="entry name" value="PseudoU_synth_EcTruB"/>
    <property type="match status" value="1"/>
</dbReference>
<dbReference type="EMBL" id="JSAN01000056">
    <property type="protein sequence ID" value="KIC72410.1"/>
    <property type="molecule type" value="Genomic_DNA"/>
</dbReference>
<evidence type="ECO:0000259" key="6">
    <source>
        <dbReference type="Pfam" id="PF01509"/>
    </source>
</evidence>
<keyword evidence="3 5" id="KW-0819">tRNA processing</keyword>
<dbReference type="GO" id="GO:0031119">
    <property type="term" value="P:tRNA pseudouridine synthesis"/>
    <property type="evidence" value="ECO:0007669"/>
    <property type="project" value="UniProtKB-UniRule"/>
</dbReference>
<dbReference type="GO" id="GO:0003723">
    <property type="term" value="F:RNA binding"/>
    <property type="evidence" value="ECO:0007669"/>
    <property type="project" value="InterPro"/>
</dbReference>
<evidence type="ECO:0000256" key="3">
    <source>
        <dbReference type="ARBA" id="ARBA00022694"/>
    </source>
</evidence>
<dbReference type="PANTHER" id="PTHR13767">
    <property type="entry name" value="TRNA-PSEUDOURIDINE SYNTHASE"/>
    <property type="match status" value="1"/>
</dbReference>
<sequence length="265" mass="29668">MIALINTCALKNYLEKSQKKESPAKETIVTSLNRSLSTPPSHLEGILLINKPKGKTSFSLVRDLRKRLGVKKIGHAGTLDPFATGVMVMLVGRNYTRLSDQFLLSDKEYIAEAYLGVVTDSYDCEGQVLSQSTIIPTLEQIKEAFSLFQGKIEQVPPMFSAKKQQGKKLYELARQGIMVERQPVKISIHTELLSYNYPYLNFRIECSKGTYIRSIAYDLGTKLGCGAHLSNLTRTRSGAFCLENCLNGTEIHTITNLEQNLIRND</sequence>
<dbReference type="InterPro" id="IPR032819">
    <property type="entry name" value="TruB_C"/>
</dbReference>
<evidence type="ECO:0000256" key="4">
    <source>
        <dbReference type="ARBA" id="ARBA00023235"/>
    </source>
</evidence>
<evidence type="ECO:0000256" key="1">
    <source>
        <dbReference type="ARBA" id="ARBA00000385"/>
    </source>
</evidence>
<protein>
    <recommendedName>
        <fullName evidence="5">tRNA pseudouridine synthase B</fullName>
        <ecNumber evidence="5">5.4.99.25</ecNumber>
    </recommendedName>
    <alternativeName>
        <fullName evidence="5">tRNA pseudouridine(55) synthase</fullName>
        <shortName evidence="5">Psi55 synthase</shortName>
    </alternativeName>
    <alternativeName>
        <fullName evidence="5">tRNA pseudouridylate synthase</fullName>
    </alternativeName>
    <alternativeName>
        <fullName evidence="5">tRNA-uridine isomerase</fullName>
    </alternativeName>
</protein>
<dbReference type="Gene3D" id="3.30.2350.10">
    <property type="entry name" value="Pseudouridine synthase"/>
    <property type="match status" value="1"/>
</dbReference>
<evidence type="ECO:0000256" key="5">
    <source>
        <dbReference type="HAMAP-Rule" id="MF_01080"/>
    </source>
</evidence>
<dbReference type="InterPro" id="IPR002501">
    <property type="entry name" value="PsdUridine_synth_N"/>
</dbReference>
<dbReference type="Pfam" id="PF01509">
    <property type="entry name" value="TruB_N"/>
    <property type="match status" value="1"/>
</dbReference>
<feature type="domain" description="tRNA pseudouridylate synthase B C-terminal" evidence="7">
    <location>
        <begin position="213"/>
        <end position="258"/>
    </location>
</feature>
<organism evidence="8 9">
    <name type="scientific">Candidatus Protochlamydia amoebophila</name>
    <dbReference type="NCBI Taxonomy" id="362787"/>
    <lineage>
        <taxon>Bacteria</taxon>
        <taxon>Pseudomonadati</taxon>
        <taxon>Chlamydiota</taxon>
        <taxon>Chlamydiia</taxon>
        <taxon>Parachlamydiales</taxon>
        <taxon>Parachlamydiaceae</taxon>
        <taxon>Candidatus Protochlamydia</taxon>
    </lineage>
</organism>
<comment type="similarity">
    <text evidence="2 5">Belongs to the pseudouridine synthase TruB family. Type 1 subfamily.</text>
</comment>
<dbReference type="NCBIfam" id="TIGR00431">
    <property type="entry name" value="TruB"/>
    <property type="match status" value="1"/>
</dbReference>
<dbReference type="InterPro" id="IPR014780">
    <property type="entry name" value="tRNA_psdUridine_synth_TruB"/>
</dbReference>
<gene>
    <name evidence="5 8" type="primary">truB</name>
    <name evidence="8" type="ORF">DB44_CJ00240</name>
</gene>
<dbReference type="AlphaFoldDB" id="A0A0C1JMA4"/>
<dbReference type="SUPFAM" id="SSF55120">
    <property type="entry name" value="Pseudouridine synthase"/>
    <property type="match status" value="1"/>
</dbReference>
<dbReference type="Proteomes" id="UP000031465">
    <property type="component" value="Unassembled WGS sequence"/>
</dbReference>
<feature type="domain" description="Pseudouridine synthase II N-terminal" evidence="6">
    <location>
        <begin position="65"/>
        <end position="212"/>
    </location>
</feature>
<name>A0A0C1JMA4_9BACT</name>
<dbReference type="Pfam" id="PF16198">
    <property type="entry name" value="TruB_C_2"/>
    <property type="match status" value="1"/>
</dbReference>
<keyword evidence="4 5" id="KW-0413">Isomerase</keyword>
<evidence type="ECO:0000313" key="8">
    <source>
        <dbReference type="EMBL" id="KIC72410.1"/>
    </source>
</evidence>
<comment type="catalytic activity">
    <reaction evidence="1 5">
        <text>uridine(55) in tRNA = pseudouridine(55) in tRNA</text>
        <dbReference type="Rhea" id="RHEA:42532"/>
        <dbReference type="Rhea" id="RHEA-COMP:10101"/>
        <dbReference type="Rhea" id="RHEA-COMP:10102"/>
        <dbReference type="ChEBI" id="CHEBI:65314"/>
        <dbReference type="ChEBI" id="CHEBI:65315"/>
        <dbReference type="EC" id="5.4.99.25"/>
    </reaction>
</comment>
<comment type="caution">
    <text evidence="8">The sequence shown here is derived from an EMBL/GenBank/DDBJ whole genome shotgun (WGS) entry which is preliminary data.</text>
</comment>
<accession>A0A0C1JMA4</accession>
<feature type="active site" description="Nucleophile" evidence="5">
    <location>
        <position position="80"/>
    </location>
</feature>
<evidence type="ECO:0000259" key="7">
    <source>
        <dbReference type="Pfam" id="PF16198"/>
    </source>
</evidence>
<dbReference type="PATRIC" id="fig|362787.3.peg.848"/>
<dbReference type="EC" id="5.4.99.25" evidence="5"/>
<comment type="function">
    <text evidence="5">Responsible for synthesis of pseudouridine from uracil-55 in the psi GC loop of transfer RNAs.</text>
</comment>
<dbReference type="PANTHER" id="PTHR13767:SF2">
    <property type="entry name" value="PSEUDOURIDYLATE SYNTHASE TRUB1"/>
    <property type="match status" value="1"/>
</dbReference>
<dbReference type="GO" id="GO:1990481">
    <property type="term" value="P:mRNA pseudouridine synthesis"/>
    <property type="evidence" value="ECO:0007669"/>
    <property type="project" value="TreeGrafter"/>
</dbReference>